<gene>
    <name evidence="12" type="ORF">ABID14_000841</name>
</gene>
<dbReference type="Gene3D" id="3.40.50.300">
    <property type="entry name" value="P-loop containing nucleotide triphosphate hydrolases"/>
    <property type="match status" value="1"/>
</dbReference>
<keyword evidence="13" id="KW-1185">Reference proteome</keyword>
<dbReference type="InterPro" id="IPR003593">
    <property type="entry name" value="AAA+_ATPase"/>
</dbReference>
<protein>
    <submittedName>
        <fullName evidence="12">ABC-type bacteriocin/lantibiotic exporter with double-glycine peptidase domain</fullName>
    </submittedName>
</protein>
<keyword evidence="6" id="KW-0067">ATP-binding</keyword>
<keyword evidence="3" id="KW-0813">Transport</keyword>
<evidence type="ECO:0000313" key="12">
    <source>
        <dbReference type="EMBL" id="MET3617213.1"/>
    </source>
</evidence>
<dbReference type="InterPro" id="IPR036640">
    <property type="entry name" value="ABC1_TM_sf"/>
</dbReference>
<feature type="transmembrane region" description="Helical" evidence="9">
    <location>
        <begin position="107"/>
        <end position="130"/>
    </location>
</feature>
<evidence type="ECO:0000256" key="9">
    <source>
        <dbReference type="SAM" id="Phobius"/>
    </source>
</evidence>
<evidence type="ECO:0000313" key="13">
    <source>
        <dbReference type="Proteomes" id="UP001549162"/>
    </source>
</evidence>
<dbReference type="InterPro" id="IPR011527">
    <property type="entry name" value="ABC1_TM_dom"/>
</dbReference>
<evidence type="ECO:0000256" key="1">
    <source>
        <dbReference type="ARBA" id="ARBA00004651"/>
    </source>
</evidence>
<feature type="domain" description="ABC transporter" evidence="10">
    <location>
        <begin position="198"/>
        <end position="386"/>
    </location>
</feature>
<dbReference type="SUPFAM" id="SSF90123">
    <property type="entry name" value="ABC transporter transmembrane region"/>
    <property type="match status" value="1"/>
</dbReference>
<keyword evidence="7 9" id="KW-1133">Transmembrane helix</keyword>
<reference evidence="12 13" key="1">
    <citation type="submission" date="2024-06" db="EMBL/GenBank/DDBJ databases">
        <title>Genomic Encyclopedia of Type Strains, Phase IV (KMG-IV): sequencing the most valuable type-strain genomes for metagenomic binning, comparative biology and taxonomic classification.</title>
        <authorList>
            <person name="Goeker M."/>
        </authorList>
    </citation>
    <scope>NUCLEOTIDE SEQUENCE [LARGE SCALE GENOMIC DNA]</scope>
    <source>
        <strain evidence="12 13">DSM 21460</strain>
    </source>
</reference>
<evidence type="ECO:0000259" key="10">
    <source>
        <dbReference type="PROSITE" id="PS50893"/>
    </source>
</evidence>
<dbReference type="InterPro" id="IPR017871">
    <property type="entry name" value="ABC_transporter-like_CS"/>
</dbReference>
<comment type="caution">
    <text evidence="12">The sequence shown here is derived from an EMBL/GenBank/DDBJ whole genome shotgun (WGS) entry which is preliminary data.</text>
</comment>
<dbReference type="PANTHER" id="PTHR42734:SF17">
    <property type="entry name" value="METAL TRANSPORT SYSTEM ATP-BINDING PROTEIN TM_0124-RELATED"/>
    <property type="match status" value="1"/>
</dbReference>
<dbReference type="EMBL" id="JBEPMA010000003">
    <property type="protein sequence ID" value="MET3617213.1"/>
    <property type="molecule type" value="Genomic_DNA"/>
</dbReference>
<evidence type="ECO:0000256" key="3">
    <source>
        <dbReference type="ARBA" id="ARBA00022448"/>
    </source>
</evidence>
<feature type="domain" description="ABC transmembrane type-1" evidence="11">
    <location>
        <begin position="1"/>
        <end position="167"/>
    </location>
</feature>
<keyword evidence="8 9" id="KW-0472">Membrane</keyword>
<dbReference type="Pfam" id="PF00664">
    <property type="entry name" value="ABC_membrane"/>
    <property type="match status" value="1"/>
</dbReference>
<dbReference type="PANTHER" id="PTHR42734">
    <property type="entry name" value="METAL TRANSPORT SYSTEM ATP-BINDING PROTEIN TM_0124-RELATED"/>
    <property type="match status" value="1"/>
</dbReference>
<dbReference type="PROSITE" id="PS50893">
    <property type="entry name" value="ABC_TRANSPORTER_2"/>
    <property type="match status" value="1"/>
</dbReference>
<feature type="transmembrane region" description="Helical" evidence="9">
    <location>
        <begin position="12"/>
        <end position="39"/>
    </location>
</feature>
<dbReference type="InterPro" id="IPR050153">
    <property type="entry name" value="Metal_Ion_Import_ABC"/>
</dbReference>
<sequence>MIYFVNSIVMLIISTFILISISVRMAIVIMGSLILVFMIPRYVGKNLKFYNKDLSIKRGKYLSTSDQLFCAAELINYRDNKNIENIYFKSLENMQESNYNLDKYQSLIQIVSGSSLYIQMLLAFIFGLIFSYKGIITIGEFAAAQLYCEYIAQYSMNLVDELLEIRGARVYFDKLEEIQLNLFNSKVRKKFRVNSNIIEIKHLIYSIDKKPLFNGLNLKVKKNLKYILKGKNGSGKSTLFKIIIGLINRYEGSVELSTDKIKYIPQEKYLFNGTVLENITLFDDNIKPSDIYSINNLKEIFDFKYDLDHYISYENNNLSGGESRKICLIRTLYKEADLYLLDEPMNDLDLNIRVKLLKYLEELNSTIIVIDHNINQSNSDFISVNLDNNSF</sequence>
<evidence type="ECO:0000256" key="6">
    <source>
        <dbReference type="ARBA" id="ARBA00022840"/>
    </source>
</evidence>
<dbReference type="InterPro" id="IPR003439">
    <property type="entry name" value="ABC_transporter-like_ATP-bd"/>
</dbReference>
<dbReference type="PROSITE" id="PS00211">
    <property type="entry name" value="ABC_TRANSPORTER_1"/>
    <property type="match status" value="1"/>
</dbReference>
<keyword evidence="4 9" id="KW-0812">Transmembrane</keyword>
<name>A0ABV2J8Y4_9FIRM</name>
<evidence type="ECO:0000259" key="11">
    <source>
        <dbReference type="PROSITE" id="PS50929"/>
    </source>
</evidence>
<evidence type="ECO:0000256" key="5">
    <source>
        <dbReference type="ARBA" id="ARBA00022741"/>
    </source>
</evidence>
<dbReference type="Pfam" id="PF00005">
    <property type="entry name" value="ABC_tran"/>
    <property type="match status" value="1"/>
</dbReference>
<comment type="subcellular location">
    <subcellularLocation>
        <location evidence="1">Cell membrane</location>
        <topology evidence="1">Multi-pass membrane protein</topology>
    </subcellularLocation>
</comment>
<dbReference type="SUPFAM" id="SSF52540">
    <property type="entry name" value="P-loop containing nucleoside triphosphate hydrolases"/>
    <property type="match status" value="1"/>
</dbReference>
<dbReference type="PROSITE" id="PS50929">
    <property type="entry name" value="ABC_TM1F"/>
    <property type="match status" value="1"/>
</dbReference>
<dbReference type="Gene3D" id="1.20.1560.10">
    <property type="entry name" value="ABC transporter type 1, transmembrane domain"/>
    <property type="match status" value="1"/>
</dbReference>
<organism evidence="12 13">
    <name type="scientific">Peptoniphilus olsenii</name>
    <dbReference type="NCBI Taxonomy" id="411570"/>
    <lineage>
        <taxon>Bacteria</taxon>
        <taxon>Bacillati</taxon>
        <taxon>Bacillota</taxon>
        <taxon>Tissierellia</taxon>
        <taxon>Tissierellales</taxon>
        <taxon>Peptoniphilaceae</taxon>
        <taxon>Peptoniphilus</taxon>
    </lineage>
</organism>
<dbReference type="Proteomes" id="UP001549162">
    <property type="component" value="Unassembled WGS sequence"/>
</dbReference>
<dbReference type="SMART" id="SM00382">
    <property type="entry name" value="AAA"/>
    <property type="match status" value="1"/>
</dbReference>
<dbReference type="InterPro" id="IPR027417">
    <property type="entry name" value="P-loop_NTPase"/>
</dbReference>
<keyword evidence="5" id="KW-0547">Nucleotide-binding</keyword>
<accession>A0ABV2J8Y4</accession>
<evidence type="ECO:0000256" key="8">
    <source>
        <dbReference type="ARBA" id="ARBA00023136"/>
    </source>
</evidence>
<proteinExistence type="inferred from homology"/>
<evidence type="ECO:0000256" key="2">
    <source>
        <dbReference type="ARBA" id="ARBA00005417"/>
    </source>
</evidence>
<evidence type="ECO:0000256" key="4">
    <source>
        <dbReference type="ARBA" id="ARBA00022692"/>
    </source>
</evidence>
<comment type="similarity">
    <text evidence="2">Belongs to the ABC transporter superfamily.</text>
</comment>
<evidence type="ECO:0000256" key="7">
    <source>
        <dbReference type="ARBA" id="ARBA00022989"/>
    </source>
</evidence>